<sequence length="180" mass="18879">MQPAFADPPADAARAFRAVMEAMARPGTLRSVASPAPEGLSPAAAAVLLVLADQTTPVWTRAGRDWLIFHTGAPIAATRAEATFAVGRWDDLAPLTDWDAGTPDYPDRSATLIVEVPALDGPGHRLTGPGIETEASLPLPDPQALAANAARYPLGVDLILTCGERLAALPRSTRIDLETL</sequence>
<dbReference type="GO" id="GO:0019634">
    <property type="term" value="P:organic phosphonate metabolic process"/>
    <property type="evidence" value="ECO:0007669"/>
    <property type="project" value="InterPro"/>
</dbReference>
<evidence type="ECO:0000313" key="2">
    <source>
        <dbReference type="EMBL" id="SSA38162.1"/>
    </source>
</evidence>
<dbReference type="Gene3D" id="3.40.50.11310">
    <property type="entry name" value="Bacterial phosphonate metabolism protein PhnH"/>
    <property type="match status" value="1"/>
</dbReference>
<dbReference type="EMBL" id="UETC01000001">
    <property type="protein sequence ID" value="SSA38162.1"/>
    <property type="molecule type" value="Genomic_DNA"/>
</dbReference>
<evidence type="ECO:0000313" key="3">
    <source>
        <dbReference type="Proteomes" id="UP000245839"/>
    </source>
</evidence>
<dbReference type="AlphaFoldDB" id="A0A2Y9BVY8"/>
<evidence type="ECO:0000313" key="4">
    <source>
        <dbReference type="Proteomes" id="UP000251571"/>
    </source>
</evidence>
<proteinExistence type="predicted"/>
<dbReference type="Proteomes" id="UP000245839">
    <property type="component" value="Unassembled WGS sequence"/>
</dbReference>
<dbReference type="InterPro" id="IPR038058">
    <property type="entry name" value="PhnH-like_sp"/>
</dbReference>
<dbReference type="SUPFAM" id="SSF159709">
    <property type="entry name" value="PhnH-like"/>
    <property type="match status" value="1"/>
</dbReference>
<reference evidence="1 3" key="2">
    <citation type="submission" date="2018-03" db="EMBL/GenBank/DDBJ databases">
        <title>Genomic Encyclopedia of Archaeal and Bacterial Type Strains, Phase II (KMG-II): from individual species to whole genera.</title>
        <authorList>
            <person name="Goeker M."/>
        </authorList>
    </citation>
    <scope>NUCLEOTIDE SEQUENCE [LARGE SCALE GENOMIC DNA]</scope>
    <source>
        <strain evidence="1 3">DSM 25227</strain>
    </source>
</reference>
<evidence type="ECO:0000313" key="1">
    <source>
        <dbReference type="EMBL" id="PWJ21884.1"/>
    </source>
</evidence>
<dbReference type="OrthoDB" id="9814509at2"/>
<dbReference type="EMBL" id="QGDJ01000001">
    <property type="protein sequence ID" value="PWJ21884.1"/>
    <property type="molecule type" value="Genomic_DNA"/>
</dbReference>
<dbReference type="PIRSF" id="PIRSF020680">
    <property type="entry name" value="PhnH"/>
    <property type="match status" value="1"/>
</dbReference>
<keyword evidence="3" id="KW-1185">Reference proteome</keyword>
<accession>A0A2Y9BVY8</accession>
<dbReference type="NCBIfam" id="TIGR03292">
    <property type="entry name" value="PhnH_redo"/>
    <property type="match status" value="1"/>
</dbReference>
<dbReference type="Proteomes" id="UP000251571">
    <property type="component" value="Unassembled WGS sequence"/>
</dbReference>
<protein>
    <submittedName>
        <fullName evidence="2">Alpha-D-ribose 1-methylphosphonate 5-triphosphate synthase subunit PhnH</fullName>
    </submittedName>
</protein>
<dbReference type="Pfam" id="PF05845">
    <property type="entry name" value="PhnH"/>
    <property type="match status" value="1"/>
</dbReference>
<dbReference type="RefSeq" id="WP_109562493.1">
    <property type="nucleotide sequence ID" value="NZ_QGDJ01000001.1"/>
</dbReference>
<dbReference type="InterPro" id="IPR008772">
    <property type="entry name" value="Phosphonate_metab_PhnH"/>
</dbReference>
<reference evidence="2 4" key="1">
    <citation type="submission" date="2016-10" db="EMBL/GenBank/DDBJ databases">
        <authorList>
            <person name="Cai Z."/>
        </authorList>
    </citation>
    <scope>NUCLEOTIDE SEQUENCE [LARGE SCALE GENOMIC DNA]</scope>
    <source>
        <strain evidence="2 4">DSM 25227</strain>
    </source>
</reference>
<organism evidence="2 4">
    <name type="scientific">Jannaschia seohaensis</name>
    <dbReference type="NCBI Taxonomy" id="475081"/>
    <lineage>
        <taxon>Bacteria</taxon>
        <taxon>Pseudomonadati</taxon>
        <taxon>Pseudomonadota</taxon>
        <taxon>Alphaproteobacteria</taxon>
        <taxon>Rhodobacterales</taxon>
        <taxon>Roseobacteraceae</taxon>
        <taxon>Jannaschia</taxon>
    </lineage>
</organism>
<name>A0A2Y9BVY8_9RHOB</name>
<gene>
    <name evidence="1" type="ORF">BCF38_101293</name>
    <name evidence="2" type="ORF">SAMN05421539_101293</name>
</gene>